<reference evidence="1" key="1">
    <citation type="submission" date="2009-10" db="EMBL/GenBank/DDBJ databases">
        <title>Diversity of trophic interactions inside an arsenic-rich microbial ecosystem.</title>
        <authorList>
            <person name="Bertin P.N."/>
            <person name="Heinrich-Salmeron A."/>
            <person name="Pelletier E."/>
            <person name="Goulhen-Chollet F."/>
            <person name="Arsene-Ploetze F."/>
            <person name="Gallien S."/>
            <person name="Calteau A."/>
            <person name="Vallenet D."/>
            <person name="Casiot C."/>
            <person name="Chane-Woon-Ming B."/>
            <person name="Giloteaux L."/>
            <person name="Barakat M."/>
            <person name="Bonnefoy V."/>
            <person name="Bruneel O."/>
            <person name="Chandler M."/>
            <person name="Cleiss J."/>
            <person name="Duran R."/>
            <person name="Elbaz-Poulichet F."/>
            <person name="Fonknechten N."/>
            <person name="Lauga B."/>
            <person name="Mornico D."/>
            <person name="Ortet P."/>
            <person name="Schaeffer C."/>
            <person name="Siguier P."/>
            <person name="Alexander Thil Smith A."/>
            <person name="Van Dorsselaer A."/>
            <person name="Weissenbach J."/>
            <person name="Medigue C."/>
            <person name="Le Paslier D."/>
        </authorList>
    </citation>
    <scope>NUCLEOTIDE SEQUENCE</scope>
</reference>
<comment type="caution">
    <text evidence="1">The sequence shown here is derived from an EMBL/GenBank/DDBJ whole genome shotgun (WGS) entry which is preliminary data.</text>
</comment>
<evidence type="ECO:0000313" key="1">
    <source>
        <dbReference type="EMBL" id="CBI08070.1"/>
    </source>
</evidence>
<dbReference type="EMBL" id="CABQ01000180">
    <property type="protein sequence ID" value="CBI08070.1"/>
    <property type="molecule type" value="Genomic_DNA"/>
</dbReference>
<accession>E6QLF0</accession>
<sequence length="44" mass="4932">MFEDGLAVGFELFAGSRQGLDAFIEFGEQFLNLGDNAPLLLRRR</sequence>
<protein>
    <submittedName>
        <fullName evidence="1">Uncharacterized protein</fullName>
    </submittedName>
</protein>
<name>E6QLF0_9ZZZZ</name>
<proteinExistence type="predicted"/>
<gene>
    <name evidence="1" type="ORF">CARN6_1499</name>
</gene>
<organism evidence="1">
    <name type="scientific">mine drainage metagenome</name>
    <dbReference type="NCBI Taxonomy" id="410659"/>
    <lineage>
        <taxon>unclassified sequences</taxon>
        <taxon>metagenomes</taxon>
        <taxon>ecological metagenomes</taxon>
    </lineage>
</organism>
<dbReference type="AlphaFoldDB" id="E6QLF0"/>